<evidence type="ECO:0000256" key="7">
    <source>
        <dbReference type="ARBA" id="ARBA00022714"/>
    </source>
</evidence>
<dbReference type="GeneID" id="112057811"/>
<dbReference type="InterPro" id="IPR016166">
    <property type="entry name" value="FAD-bd_PCMH"/>
</dbReference>
<comment type="subcellular location">
    <subcellularLocation>
        <location evidence="2">Peroxisome</location>
    </subcellularLocation>
</comment>
<dbReference type="InterPro" id="IPR016208">
    <property type="entry name" value="Ald_Oxase/xanthine_DH-like"/>
</dbReference>
<proteinExistence type="inferred from homology"/>
<evidence type="ECO:0000256" key="9">
    <source>
        <dbReference type="ARBA" id="ARBA00022827"/>
    </source>
</evidence>
<dbReference type="InterPro" id="IPR036010">
    <property type="entry name" value="2Fe-2S_ferredoxin-like_sf"/>
</dbReference>
<dbReference type="Pfam" id="PF01799">
    <property type="entry name" value="Fer2_2"/>
    <property type="match status" value="1"/>
</dbReference>
<dbReference type="Pfam" id="PF03450">
    <property type="entry name" value="CO_deh_flav_C"/>
    <property type="match status" value="1"/>
</dbReference>
<gene>
    <name evidence="20" type="primary">LOC112057811</name>
</gene>
<dbReference type="InterPro" id="IPR036856">
    <property type="entry name" value="Ald_Oxase/Xan_DH_a/b_sf"/>
</dbReference>
<feature type="binding site" evidence="16">
    <location>
        <position position="145"/>
    </location>
    <ligand>
        <name>[2Fe-2S] cluster</name>
        <dbReference type="ChEBI" id="CHEBI:190135"/>
        <label>2</label>
    </ligand>
</feature>
<comment type="cofactor">
    <cofactor evidence="16">
        <name>[2Fe-2S] cluster</name>
        <dbReference type="ChEBI" id="CHEBI:190135"/>
    </cofactor>
    <text evidence="16">Binds 2 [2Fe-2S] clusters.</text>
</comment>
<name>A0A6J1P8H9_BICAN</name>
<feature type="binding site" evidence="16">
    <location>
        <position position="50"/>
    </location>
    <ligand>
        <name>[2Fe-2S] cluster</name>
        <dbReference type="ChEBI" id="CHEBI:190135"/>
        <label>1</label>
    </ligand>
</feature>
<comment type="similarity">
    <text evidence="3">Belongs to the xanthine dehydrogenase family.</text>
</comment>
<dbReference type="Gene3D" id="3.30.465.10">
    <property type="match status" value="1"/>
</dbReference>
<dbReference type="PROSITE" id="PS51085">
    <property type="entry name" value="2FE2S_FER_2"/>
    <property type="match status" value="1"/>
</dbReference>
<keyword evidence="13" id="KW-0576">Peroxisome</keyword>
<keyword evidence="5 16" id="KW-0500">Molybdenum</keyword>
<evidence type="ECO:0000256" key="10">
    <source>
        <dbReference type="ARBA" id="ARBA00023002"/>
    </source>
</evidence>
<dbReference type="GO" id="GO:0051537">
    <property type="term" value="F:2 iron, 2 sulfur cluster binding"/>
    <property type="evidence" value="ECO:0007669"/>
    <property type="project" value="UniProtKB-KW"/>
</dbReference>
<dbReference type="SUPFAM" id="SSF56003">
    <property type="entry name" value="Molybdenum cofactor-binding domain"/>
    <property type="match status" value="1"/>
</dbReference>
<dbReference type="InterPro" id="IPR001041">
    <property type="entry name" value="2Fe-2S_ferredoxin-type"/>
</dbReference>
<comment type="cofactor">
    <cofactor evidence="16">
        <name>Mo-molybdopterin</name>
        <dbReference type="ChEBI" id="CHEBI:71302"/>
    </cofactor>
    <text evidence="16">Binds 1 Mo-molybdopterin (Mo-MPT) cofactor per subunit.</text>
</comment>
<dbReference type="OrthoDB" id="8300278at2759"/>
<evidence type="ECO:0000256" key="4">
    <source>
        <dbReference type="ARBA" id="ARBA00011738"/>
    </source>
</evidence>
<feature type="binding site" evidence="15">
    <location>
        <position position="402"/>
    </location>
    <ligand>
        <name>FAD</name>
        <dbReference type="ChEBI" id="CHEBI:57692"/>
    </ligand>
</feature>
<keyword evidence="10" id="KW-0560">Oxidoreductase</keyword>
<accession>A0A6J1P8H9</accession>
<dbReference type="CDD" id="cd00207">
    <property type="entry name" value="fer2"/>
    <property type="match status" value="1"/>
</dbReference>
<dbReference type="GO" id="GO:0005777">
    <property type="term" value="C:peroxisome"/>
    <property type="evidence" value="ECO:0007669"/>
    <property type="project" value="UniProtKB-SubCell"/>
</dbReference>
<dbReference type="PANTHER" id="PTHR11908:SF132">
    <property type="entry name" value="ALDEHYDE OXIDASE 1-RELATED"/>
    <property type="match status" value="1"/>
</dbReference>
<dbReference type="PROSITE" id="PS51387">
    <property type="entry name" value="FAD_PCMH"/>
    <property type="match status" value="1"/>
</dbReference>
<evidence type="ECO:0000259" key="17">
    <source>
        <dbReference type="PROSITE" id="PS51085"/>
    </source>
</evidence>
<dbReference type="InterPro" id="IPR006058">
    <property type="entry name" value="2Fe2S_fd_BS"/>
</dbReference>
<dbReference type="InterPro" id="IPR008274">
    <property type="entry name" value="AldOxase/xan_DH_MoCoBD1"/>
</dbReference>
<feature type="domain" description="2Fe-2S ferredoxin-type" evidence="17">
    <location>
        <begin position="2"/>
        <end position="90"/>
    </location>
</feature>
<evidence type="ECO:0000256" key="1">
    <source>
        <dbReference type="ARBA" id="ARBA00001974"/>
    </source>
</evidence>
<dbReference type="InterPro" id="IPR002346">
    <property type="entry name" value="Mopterin_DH_FAD-bd"/>
</dbReference>
<feature type="binding site" evidence="15">
    <location>
        <begin position="328"/>
        <end position="332"/>
    </location>
    <ligand>
        <name>FAD</name>
        <dbReference type="ChEBI" id="CHEBI:57692"/>
    </ligand>
</feature>
<evidence type="ECO:0000256" key="15">
    <source>
        <dbReference type="PIRSR" id="PIRSR000127-2"/>
    </source>
</evidence>
<dbReference type="InterPro" id="IPR002888">
    <property type="entry name" value="2Fe-2S-bd"/>
</dbReference>
<dbReference type="AlphaFoldDB" id="A0A6J1P8H9"/>
<evidence type="ECO:0000256" key="11">
    <source>
        <dbReference type="ARBA" id="ARBA00023004"/>
    </source>
</evidence>
<feature type="binding site" evidence="16">
    <location>
        <position position="881"/>
    </location>
    <ligand>
        <name>Mo-molybdopterin</name>
        <dbReference type="ChEBI" id="CHEBI:71302"/>
    </ligand>
    <ligandPart>
        <name>Mo</name>
        <dbReference type="ChEBI" id="CHEBI:28685"/>
    </ligandPart>
</feature>
<feature type="binding site" evidence="16">
    <location>
        <position position="42"/>
    </location>
    <ligand>
        <name>[2Fe-2S] cluster</name>
        <dbReference type="ChEBI" id="CHEBI:190135"/>
        <label>1</label>
    </ligand>
</feature>
<feature type="binding site" evidence="16">
    <location>
        <position position="47"/>
    </location>
    <ligand>
        <name>[2Fe-2S] cluster</name>
        <dbReference type="ChEBI" id="CHEBI:190135"/>
        <label>1</label>
    </ligand>
</feature>
<evidence type="ECO:0000256" key="16">
    <source>
        <dbReference type="PIRSR" id="PIRSR000127-3"/>
    </source>
</evidence>
<dbReference type="InterPro" id="IPR036683">
    <property type="entry name" value="CO_DH_flav_C_dom_sf"/>
</dbReference>
<keyword evidence="9 15" id="KW-0274">FAD</keyword>
<evidence type="ECO:0000313" key="20">
    <source>
        <dbReference type="RefSeq" id="XP_023954124.2"/>
    </source>
</evidence>
<dbReference type="InterPro" id="IPR036884">
    <property type="entry name" value="2Fe-2S-bd_dom_sf"/>
</dbReference>
<dbReference type="Pfam" id="PF02738">
    <property type="entry name" value="MoCoBD_1"/>
    <property type="match status" value="1"/>
</dbReference>
<feature type="binding site" evidence="16">
    <location>
        <position position="147"/>
    </location>
    <ligand>
        <name>[2Fe-2S] cluster</name>
        <dbReference type="ChEBI" id="CHEBI:190135"/>
        <label>2</label>
    </ligand>
</feature>
<dbReference type="GO" id="GO:0005506">
    <property type="term" value="F:iron ion binding"/>
    <property type="evidence" value="ECO:0007669"/>
    <property type="project" value="InterPro"/>
</dbReference>
<feature type="binding site" evidence="16">
    <location>
        <position position="738"/>
    </location>
    <ligand>
        <name>Mo-molybdopterin</name>
        <dbReference type="ChEBI" id="CHEBI:71302"/>
    </ligand>
    <ligandPart>
        <name>Mo</name>
        <dbReference type="ChEBI" id="CHEBI:28685"/>
    </ligandPart>
</feature>
<feature type="binding site" evidence="16">
    <location>
        <position position="115"/>
    </location>
    <ligand>
        <name>[2Fe-2S] cluster</name>
        <dbReference type="ChEBI" id="CHEBI:190135"/>
        <label>2</label>
    </ligand>
</feature>
<keyword evidence="6" id="KW-0285">Flavoprotein</keyword>
<dbReference type="Pfam" id="PF00941">
    <property type="entry name" value="FAD_binding_5"/>
    <property type="match status" value="1"/>
</dbReference>
<evidence type="ECO:0000256" key="6">
    <source>
        <dbReference type="ARBA" id="ARBA00022630"/>
    </source>
</evidence>
<feature type="binding site" evidence="16">
    <location>
        <position position="769"/>
    </location>
    <ligand>
        <name>Mo-molybdopterin</name>
        <dbReference type="ChEBI" id="CHEBI:71302"/>
    </ligand>
    <ligandPart>
        <name>Mo</name>
        <dbReference type="ChEBI" id="CHEBI:28685"/>
    </ligandPart>
</feature>
<dbReference type="KEGG" id="bany:112057811"/>
<dbReference type="Gene3D" id="3.30.365.10">
    <property type="entry name" value="Aldehyde oxidase/xanthine dehydrogenase, molybdopterin binding domain"/>
    <property type="match status" value="4"/>
</dbReference>
<dbReference type="Gene3D" id="3.10.20.30">
    <property type="match status" value="1"/>
</dbReference>
<keyword evidence="11 16" id="KW-0408">Iron</keyword>
<dbReference type="Gene3D" id="3.90.1170.50">
    <property type="entry name" value="Aldehyde oxidase/xanthine dehydrogenase, a/b hammerhead"/>
    <property type="match status" value="1"/>
</dbReference>
<feature type="binding site" evidence="16">
    <location>
        <position position="112"/>
    </location>
    <ligand>
        <name>[2Fe-2S] cluster</name>
        <dbReference type="ChEBI" id="CHEBI:190135"/>
        <label>2</label>
    </ligand>
</feature>
<dbReference type="InterPro" id="IPR012675">
    <property type="entry name" value="Beta-grasp_dom_sf"/>
</dbReference>
<evidence type="ECO:0000256" key="14">
    <source>
        <dbReference type="PIRSR" id="PIRSR000127-1"/>
    </source>
</evidence>
<dbReference type="Pfam" id="PF00111">
    <property type="entry name" value="Fer2"/>
    <property type="match status" value="1"/>
</dbReference>
<dbReference type="InterPro" id="IPR005107">
    <property type="entry name" value="CO_DH_flav_C"/>
</dbReference>
<keyword evidence="8 16" id="KW-0479">Metal-binding</keyword>
<feature type="active site" description="Proton acceptor" evidence="14">
    <location>
        <position position="1208"/>
    </location>
</feature>
<dbReference type="InterPro" id="IPR000674">
    <property type="entry name" value="Ald_Oxase/Xan_DH_a/b"/>
</dbReference>
<dbReference type="PANTHER" id="PTHR11908">
    <property type="entry name" value="XANTHINE DEHYDROGENASE"/>
    <property type="match status" value="1"/>
</dbReference>
<dbReference type="RefSeq" id="XP_023954124.2">
    <property type="nucleotide sequence ID" value="XM_024098356.2"/>
</dbReference>
<feature type="domain" description="FAD-binding PCMH-type" evidence="18">
    <location>
        <begin position="213"/>
        <end position="394"/>
    </location>
</feature>
<organism evidence="19 20">
    <name type="scientific">Bicyclus anynana</name>
    <name type="common">Squinting bush brown butterfly</name>
    <dbReference type="NCBI Taxonomy" id="110368"/>
    <lineage>
        <taxon>Eukaryota</taxon>
        <taxon>Metazoa</taxon>
        <taxon>Ecdysozoa</taxon>
        <taxon>Arthropoda</taxon>
        <taxon>Hexapoda</taxon>
        <taxon>Insecta</taxon>
        <taxon>Pterygota</taxon>
        <taxon>Neoptera</taxon>
        <taxon>Endopterygota</taxon>
        <taxon>Lepidoptera</taxon>
        <taxon>Glossata</taxon>
        <taxon>Ditrysia</taxon>
        <taxon>Papilionoidea</taxon>
        <taxon>Nymphalidae</taxon>
        <taxon>Satyrinae</taxon>
        <taxon>Satyrini</taxon>
        <taxon>Mycalesina</taxon>
        <taxon>Bicyclus</taxon>
    </lineage>
</organism>
<keyword evidence="19" id="KW-1185">Reference proteome</keyword>
<evidence type="ECO:0000256" key="2">
    <source>
        <dbReference type="ARBA" id="ARBA00004275"/>
    </source>
</evidence>
<dbReference type="Pfam" id="PF01315">
    <property type="entry name" value="Ald_Xan_dh_C"/>
    <property type="match status" value="1"/>
</dbReference>
<keyword evidence="7 16" id="KW-0001">2Fe-2S</keyword>
<comment type="subunit">
    <text evidence="4">Homodimer.</text>
</comment>
<dbReference type="SMART" id="SM01008">
    <property type="entry name" value="Ald_Xan_dh_C"/>
    <property type="match status" value="1"/>
</dbReference>
<dbReference type="GO" id="GO:0071949">
    <property type="term" value="F:FAD binding"/>
    <property type="evidence" value="ECO:0007669"/>
    <property type="project" value="InterPro"/>
</dbReference>
<dbReference type="Gene3D" id="1.10.150.120">
    <property type="entry name" value="[2Fe-2S]-binding domain"/>
    <property type="match status" value="1"/>
</dbReference>
<dbReference type="Pfam" id="PF20256">
    <property type="entry name" value="MoCoBD_2"/>
    <property type="match status" value="1"/>
</dbReference>
<feature type="binding site" evidence="16">
    <location>
        <position position="72"/>
    </location>
    <ligand>
        <name>[2Fe-2S] cluster</name>
        <dbReference type="ChEBI" id="CHEBI:190135"/>
        <label>1</label>
    </ligand>
</feature>
<dbReference type="PROSITE" id="PS00197">
    <property type="entry name" value="2FE2S_FER_1"/>
    <property type="match status" value="1"/>
</dbReference>
<dbReference type="SMART" id="SM01092">
    <property type="entry name" value="CO_deh_flav_C"/>
    <property type="match status" value="1"/>
</dbReference>
<evidence type="ECO:0000313" key="19">
    <source>
        <dbReference type="Proteomes" id="UP001652582"/>
    </source>
</evidence>
<dbReference type="InterPro" id="IPR016169">
    <property type="entry name" value="FAD-bd_PCMH_sub2"/>
</dbReference>
<evidence type="ECO:0000256" key="5">
    <source>
        <dbReference type="ARBA" id="ARBA00022505"/>
    </source>
</evidence>
<dbReference type="SUPFAM" id="SSF54292">
    <property type="entry name" value="2Fe-2S ferredoxin-like"/>
    <property type="match status" value="1"/>
</dbReference>
<comment type="cofactor">
    <cofactor evidence="1 15">
        <name>FAD</name>
        <dbReference type="ChEBI" id="CHEBI:57692"/>
    </cofactor>
</comment>
<dbReference type="SUPFAM" id="SSF55447">
    <property type="entry name" value="CO dehydrogenase flavoprotein C-terminal domain-like"/>
    <property type="match status" value="1"/>
</dbReference>
<keyword evidence="12 16" id="KW-0411">Iron-sulfur</keyword>
<protein>
    <submittedName>
        <fullName evidence="20">Uncharacterized protein LOC112057811</fullName>
    </submittedName>
</protein>
<evidence type="ECO:0000256" key="12">
    <source>
        <dbReference type="ARBA" id="ARBA00023014"/>
    </source>
</evidence>
<dbReference type="GO" id="GO:0016491">
    <property type="term" value="F:oxidoreductase activity"/>
    <property type="evidence" value="ECO:0007669"/>
    <property type="project" value="UniProtKB-KW"/>
</dbReference>
<dbReference type="Gene3D" id="3.30.390.50">
    <property type="entry name" value="CO dehydrogenase flavoprotein, C-terminal domain"/>
    <property type="match status" value="1"/>
</dbReference>
<dbReference type="Proteomes" id="UP001652582">
    <property type="component" value="Chromosome 16"/>
</dbReference>
<dbReference type="SUPFAM" id="SSF47741">
    <property type="entry name" value="CO dehydrogenase ISP C-domain like"/>
    <property type="match status" value="1"/>
</dbReference>
<dbReference type="InterPro" id="IPR046867">
    <property type="entry name" value="AldOxase/xan_DH_MoCoBD2"/>
</dbReference>
<dbReference type="PIRSF" id="PIRSF000127">
    <property type="entry name" value="Xanthine_DH"/>
    <property type="match status" value="1"/>
</dbReference>
<dbReference type="InterPro" id="IPR037165">
    <property type="entry name" value="AldOxase/xan_DH_Mopterin-bd_sf"/>
</dbReference>
<evidence type="ECO:0000256" key="8">
    <source>
        <dbReference type="ARBA" id="ARBA00022723"/>
    </source>
</evidence>
<sequence>MTCIEFTVNGKKCTVNNAIHRETTLNAYLRYHLGLPGTKAMCRQGVCGACIVNVTAQRETSGAVETFSVNSCLVLVLSCHGWDITTIEGVGNRLKGYSEVQKRIAAFNATQCGYCTPGWVMHLTSLLNKGLNMSELENSFGCNTCRCTGYRPILKTIQSFAVDASADLCKDIEDMELTCYKDKTKCSNRRSSTCSDEDWCPVDAPYSGDAIVVDYGKTIYVKVFTEDHIFKTFSTCSVETYMLIDGNTGKALIENFEYTPVLIDIRDVASLKQYYFDQNLVLGANVSLEDCLTIFKQVSSTRDEFAYLEEFAKHFDLIANIPVRKIGSLAGNIVLKHRDRSFQSDVFVLFEAIGATITMRDAVGQKTSYSMMDFLQVDMKNKLILSFQLPPQDSRHIFRSYKIMPRSQNALAIVNVAFNIKLDNDNRIDKISIIYGNISPEFNHASQTEAYLRRKSLCNNNVLQGAVTLLSKEITPKDSPPKPSPWARKRLAIGLFYKFVLSLAPEGTVPSRYESGGEIITRPLSSGLQSFQTDPKLYPLNKPIMKLEAVIQSSGEAQYVNDIPSMLNEVFGAFVLSTVYNGDVDEIDAVNALKLEGVIALFTAKDIPGINSFTFPGIQLETEDEEILADKNIKFHGQPVAIVAAVSQDLAINAAKKVKVTYKNVKTTPPVLTINQAKKFSDRIISGPTIEPKSKGSNVKKIIKGVFDTEAQYLYYIEPLTCVTVPLDTGLEVYDSTQWMDLTQIAVARCLKMLESDVLVKVRRIGGAFGGKVSRNAQVACASAIVAKALDCPCRFILPLETNLTIAGGRLPFKCEYEVAVDNNGKVQFLDASITEDAGCSQNENILSYVAGSFRSCYNTDNFNLKTYAVRTDLNSNSYARAPGTLEGIMAIENIMEHIAFALQKEPTDVRLVNMRTEDNDLPSLIETLTKKANYESRLKEINEFNKNNRWMKKSIRVNVMLFPVEYYGNYTAMVSIYRGDGTVSITTGGIEMGQGVNTKAVQVCAYELGIPLDLISIIPNYSFVAANNVFSGSSIVSECVCYAIIKACTTLKQRLKSVKDQLGNHTWLELIQKAGELEMDLTANYTMVDTEPDLQNYSAFAVSILEVQLDILTGKFEINRCDILEDVGLSANPNIDVGQVEGAYVQGLSYLTHEKFVYDKRTGKMLTNDALSYEVYLAKDIPVDFRVHLRYNSKNPKGVLGSKAVGEMGVCSSIGIIYALKQCVTESRIESGYDPKEWIDLELPLTPESILKALDVKINEFQLLL</sequence>
<evidence type="ECO:0000256" key="3">
    <source>
        <dbReference type="ARBA" id="ARBA00006849"/>
    </source>
</evidence>
<evidence type="ECO:0000256" key="13">
    <source>
        <dbReference type="ARBA" id="ARBA00023140"/>
    </source>
</evidence>
<evidence type="ECO:0000259" key="18">
    <source>
        <dbReference type="PROSITE" id="PS51387"/>
    </source>
</evidence>
<dbReference type="InterPro" id="IPR036318">
    <property type="entry name" value="FAD-bd_PCMH-like_sf"/>
</dbReference>
<dbReference type="SUPFAM" id="SSF54665">
    <property type="entry name" value="CO dehydrogenase molybdoprotein N-domain-like"/>
    <property type="match status" value="1"/>
</dbReference>
<dbReference type="SUPFAM" id="SSF56176">
    <property type="entry name" value="FAD-binding/transporter-associated domain-like"/>
    <property type="match status" value="1"/>
</dbReference>
<reference evidence="20" key="1">
    <citation type="submission" date="2025-08" db="UniProtKB">
        <authorList>
            <consortium name="RefSeq"/>
        </authorList>
    </citation>
    <scope>IDENTIFICATION</scope>
</reference>